<organism evidence="1 2">
    <name type="scientific">Aureliella helgolandensis</name>
    <dbReference type="NCBI Taxonomy" id="2527968"/>
    <lineage>
        <taxon>Bacteria</taxon>
        <taxon>Pseudomonadati</taxon>
        <taxon>Planctomycetota</taxon>
        <taxon>Planctomycetia</taxon>
        <taxon>Pirellulales</taxon>
        <taxon>Pirellulaceae</taxon>
        <taxon>Aureliella</taxon>
    </lineage>
</organism>
<keyword evidence="2" id="KW-1185">Reference proteome</keyword>
<evidence type="ECO:0000313" key="2">
    <source>
        <dbReference type="Proteomes" id="UP000318017"/>
    </source>
</evidence>
<accession>A0A518G5N1</accession>
<dbReference type="KEGG" id="ahel:Q31a_21980"/>
<dbReference type="Proteomes" id="UP000318017">
    <property type="component" value="Chromosome"/>
</dbReference>
<proteinExistence type="predicted"/>
<reference evidence="1 2" key="1">
    <citation type="submission" date="2019-02" db="EMBL/GenBank/DDBJ databases">
        <title>Deep-cultivation of Planctomycetes and their phenomic and genomic characterization uncovers novel biology.</title>
        <authorList>
            <person name="Wiegand S."/>
            <person name="Jogler M."/>
            <person name="Boedeker C."/>
            <person name="Pinto D."/>
            <person name="Vollmers J."/>
            <person name="Rivas-Marin E."/>
            <person name="Kohn T."/>
            <person name="Peeters S.H."/>
            <person name="Heuer A."/>
            <person name="Rast P."/>
            <person name="Oberbeckmann S."/>
            <person name="Bunk B."/>
            <person name="Jeske O."/>
            <person name="Meyerdierks A."/>
            <person name="Storesund J.E."/>
            <person name="Kallscheuer N."/>
            <person name="Luecker S."/>
            <person name="Lage O.M."/>
            <person name="Pohl T."/>
            <person name="Merkel B.J."/>
            <person name="Hornburger P."/>
            <person name="Mueller R.-W."/>
            <person name="Bruemmer F."/>
            <person name="Labrenz M."/>
            <person name="Spormann A.M."/>
            <person name="Op den Camp H."/>
            <person name="Overmann J."/>
            <person name="Amann R."/>
            <person name="Jetten M.S.M."/>
            <person name="Mascher T."/>
            <person name="Medema M.H."/>
            <person name="Devos D.P."/>
            <person name="Kaster A.-K."/>
            <person name="Ovreas L."/>
            <person name="Rohde M."/>
            <person name="Galperin M.Y."/>
            <person name="Jogler C."/>
        </authorList>
    </citation>
    <scope>NUCLEOTIDE SEQUENCE [LARGE SCALE GENOMIC DNA]</scope>
    <source>
        <strain evidence="1 2">Q31a</strain>
    </source>
</reference>
<evidence type="ECO:0000313" key="1">
    <source>
        <dbReference type="EMBL" id="QDV23888.1"/>
    </source>
</evidence>
<dbReference type="RefSeq" id="WP_145077140.1">
    <property type="nucleotide sequence ID" value="NZ_CP036298.1"/>
</dbReference>
<dbReference type="EMBL" id="CP036298">
    <property type="protein sequence ID" value="QDV23888.1"/>
    <property type="molecule type" value="Genomic_DNA"/>
</dbReference>
<sequence>MAYSTEPVFREFPPPCGLPKTLLSAPIPSESADPSKAVFQCPLLDYNADPAPPELLVCGPRTIIAPPIQRLGAAQNSHW</sequence>
<gene>
    <name evidence="1" type="ORF">Q31a_21980</name>
</gene>
<protein>
    <submittedName>
        <fullName evidence="1">Uncharacterized protein</fullName>
    </submittedName>
</protein>
<dbReference type="AlphaFoldDB" id="A0A518G5N1"/>
<name>A0A518G5N1_9BACT</name>